<name>A0A5E4BVV4_MARMO</name>
<dbReference type="AlphaFoldDB" id="A0A5E4BVV4"/>
<feature type="region of interest" description="Disordered" evidence="1">
    <location>
        <begin position="1"/>
        <end position="58"/>
    </location>
</feature>
<protein>
    <submittedName>
        <fullName evidence="2">Uncharacterized protein</fullName>
    </submittedName>
</protein>
<evidence type="ECO:0000313" key="3">
    <source>
        <dbReference type="Proteomes" id="UP000335636"/>
    </source>
</evidence>
<evidence type="ECO:0000256" key="1">
    <source>
        <dbReference type="SAM" id="MobiDB-lite"/>
    </source>
</evidence>
<organism evidence="2 3">
    <name type="scientific">Marmota monax</name>
    <name type="common">Woodchuck</name>
    <dbReference type="NCBI Taxonomy" id="9995"/>
    <lineage>
        <taxon>Eukaryota</taxon>
        <taxon>Metazoa</taxon>
        <taxon>Chordata</taxon>
        <taxon>Craniata</taxon>
        <taxon>Vertebrata</taxon>
        <taxon>Euteleostomi</taxon>
        <taxon>Mammalia</taxon>
        <taxon>Eutheria</taxon>
        <taxon>Euarchontoglires</taxon>
        <taxon>Glires</taxon>
        <taxon>Rodentia</taxon>
        <taxon>Sciuromorpha</taxon>
        <taxon>Sciuridae</taxon>
        <taxon>Xerinae</taxon>
        <taxon>Marmotini</taxon>
        <taxon>Marmota</taxon>
    </lineage>
</organism>
<sequence length="93" mass="9648">ISVQHDMGHAGPRRVLSGKGTVTQRCNSGAERNPRGRASPGKARPKTQVSSTTEPPQLGTCAALISQVQKAVRITALSPANHWPACLTGAGPL</sequence>
<proteinExistence type="predicted"/>
<gene>
    <name evidence="2" type="ORF">MONAX_5E013956</name>
</gene>
<keyword evidence="3" id="KW-1185">Reference proteome</keyword>
<accession>A0A5E4BVV4</accession>
<dbReference type="Proteomes" id="UP000335636">
    <property type="component" value="Unassembled WGS sequence"/>
</dbReference>
<dbReference type="EMBL" id="CABDUW010000696">
    <property type="protein sequence ID" value="VTJ73747.1"/>
    <property type="molecule type" value="Genomic_DNA"/>
</dbReference>
<feature type="non-terminal residue" evidence="2">
    <location>
        <position position="1"/>
    </location>
</feature>
<reference evidence="2" key="1">
    <citation type="submission" date="2019-04" db="EMBL/GenBank/DDBJ databases">
        <authorList>
            <person name="Alioto T."/>
            <person name="Alioto T."/>
        </authorList>
    </citation>
    <scope>NUCLEOTIDE SEQUENCE [LARGE SCALE GENOMIC DNA]</scope>
</reference>
<comment type="caution">
    <text evidence="2">The sequence shown here is derived from an EMBL/GenBank/DDBJ whole genome shotgun (WGS) entry which is preliminary data.</text>
</comment>
<evidence type="ECO:0000313" key="2">
    <source>
        <dbReference type="EMBL" id="VTJ73747.1"/>
    </source>
</evidence>
<feature type="non-terminal residue" evidence="2">
    <location>
        <position position="93"/>
    </location>
</feature>